<feature type="transmembrane region" description="Helical" evidence="2">
    <location>
        <begin position="298"/>
        <end position="320"/>
    </location>
</feature>
<organism evidence="3 4">
    <name type="scientific">Terribacillus halophilus</name>
    <dbReference type="NCBI Taxonomy" id="361279"/>
    <lineage>
        <taxon>Bacteria</taxon>
        <taxon>Bacillati</taxon>
        <taxon>Bacillota</taxon>
        <taxon>Bacilli</taxon>
        <taxon>Bacillales</taxon>
        <taxon>Bacillaceae</taxon>
        <taxon>Terribacillus</taxon>
    </lineage>
</organism>
<evidence type="ECO:0000256" key="1">
    <source>
        <dbReference type="PIRNR" id="PIRNR005348"/>
    </source>
</evidence>
<dbReference type="STRING" id="361279.SAMN05421663_11032"/>
<keyword evidence="1" id="KW-1003">Cell membrane</keyword>
<keyword evidence="4" id="KW-1185">Reference proteome</keyword>
<feature type="transmembrane region" description="Helical" evidence="2">
    <location>
        <begin position="340"/>
        <end position="360"/>
    </location>
</feature>
<feature type="transmembrane region" description="Helical" evidence="2">
    <location>
        <begin position="218"/>
        <end position="236"/>
    </location>
</feature>
<name>A0A1G6UEI1_9BACI</name>
<dbReference type="AlphaFoldDB" id="A0A1G6UEI1"/>
<keyword evidence="1" id="KW-0769">Symport</keyword>
<dbReference type="PANTHER" id="PTHR40033">
    <property type="entry name" value="NA(+)-MALATE SYMPORTER"/>
    <property type="match status" value="1"/>
</dbReference>
<feature type="transmembrane region" description="Helical" evidence="2">
    <location>
        <begin position="56"/>
        <end position="73"/>
    </location>
</feature>
<keyword evidence="2" id="KW-1133">Transmembrane helix</keyword>
<dbReference type="InterPro" id="IPR004679">
    <property type="entry name" value="2-OHcarboxylate_transport"/>
</dbReference>
<dbReference type="RefSeq" id="WP_244499364.1">
    <property type="nucleotide sequence ID" value="NZ_FMZB01000010.1"/>
</dbReference>
<evidence type="ECO:0000313" key="3">
    <source>
        <dbReference type="EMBL" id="SDD38975.1"/>
    </source>
</evidence>
<evidence type="ECO:0000313" key="4">
    <source>
        <dbReference type="Proteomes" id="UP000198666"/>
    </source>
</evidence>
<dbReference type="PANTHER" id="PTHR40033:SF1">
    <property type="entry name" value="CITRATE-SODIUM SYMPORTER"/>
    <property type="match status" value="1"/>
</dbReference>
<comment type="similarity">
    <text evidence="1">Belongs to the 2-hydroxycarboxylate transporter (2-HCT) (TC 2.A.24) family.</text>
</comment>
<keyword evidence="1" id="KW-0813">Transport</keyword>
<dbReference type="EMBL" id="FMZB01000010">
    <property type="protein sequence ID" value="SDD38975.1"/>
    <property type="molecule type" value="Genomic_DNA"/>
</dbReference>
<protein>
    <submittedName>
        <fullName evidence="3">Malate:Na+ symporter</fullName>
    </submittedName>
</protein>
<dbReference type="GO" id="GO:0015293">
    <property type="term" value="F:symporter activity"/>
    <property type="evidence" value="ECO:0007669"/>
    <property type="project" value="UniProtKB-UniRule"/>
</dbReference>
<dbReference type="Pfam" id="PF03390">
    <property type="entry name" value="2HCT"/>
    <property type="match status" value="1"/>
</dbReference>
<accession>A0A1G6UEI1</accession>
<dbReference type="GO" id="GO:0005886">
    <property type="term" value="C:plasma membrane"/>
    <property type="evidence" value="ECO:0007669"/>
    <property type="project" value="UniProtKB-SubCell"/>
</dbReference>
<comment type="subcellular location">
    <subcellularLocation>
        <location evidence="1">Cell membrane</location>
    </subcellularLocation>
</comment>
<feature type="transmembrane region" description="Helical" evidence="2">
    <location>
        <begin position="79"/>
        <end position="100"/>
    </location>
</feature>
<feature type="transmembrane region" description="Helical" evidence="2">
    <location>
        <begin position="179"/>
        <end position="206"/>
    </location>
</feature>
<proteinExistence type="inferred from homology"/>
<dbReference type="PIRSF" id="PIRSF005348">
    <property type="entry name" value="YxkH"/>
    <property type="match status" value="1"/>
</dbReference>
<feature type="transmembrane region" description="Helical" evidence="2">
    <location>
        <begin position="272"/>
        <end position="292"/>
    </location>
</feature>
<feature type="transmembrane region" description="Helical" evidence="2">
    <location>
        <begin position="121"/>
        <end position="138"/>
    </location>
</feature>
<feature type="transmembrane region" description="Helical" evidence="2">
    <location>
        <begin position="433"/>
        <end position="453"/>
    </location>
</feature>
<keyword evidence="1 2" id="KW-0472">Membrane</keyword>
<feature type="transmembrane region" description="Helical" evidence="2">
    <location>
        <begin position="150"/>
        <end position="172"/>
    </location>
</feature>
<feature type="transmembrane region" description="Helical" evidence="2">
    <location>
        <begin position="366"/>
        <end position="389"/>
    </location>
</feature>
<gene>
    <name evidence="3" type="ORF">SAMN05421663_11032</name>
</gene>
<evidence type="ECO:0000256" key="2">
    <source>
        <dbReference type="SAM" id="Phobius"/>
    </source>
</evidence>
<feature type="transmembrane region" description="Helical" evidence="2">
    <location>
        <begin position="30"/>
        <end position="49"/>
    </location>
</feature>
<dbReference type="GO" id="GO:0008514">
    <property type="term" value="F:organic anion transmembrane transporter activity"/>
    <property type="evidence" value="ECO:0007669"/>
    <property type="project" value="InterPro"/>
</dbReference>
<keyword evidence="2" id="KW-0812">Transmembrane</keyword>
<sequence>MEMKSHTSENLSNNQEPKGFNKIMEWKVGVMPLPVYIVLAIIVLIAAYTNQLPTDMIGGFAVIMVLGVLLGDIGQRIPYFNSIGGPAILSLFIPSMLVFFNTLSSSTLEAVDQLMTSDGSNFLYFYIACLVVGSILGMNRTVLIQGFIRMFIPLVTGTIAAVTVGTLVGMLFGYSAHHAFFYIVVPIIAGGIGEGILPLSAGYAGVLGGGAGEYVSQLVPAAIIGNVCAIIIAGLMKKLGEKRPDLAGHDKLVRSNKDDKVLAAAKENTNKAIDFSLMGAGLLVAMSLFVLGRVVEHWIQVFAGFTLSGAIIMIIAATIIKSGNLLPEKLQTGAQQLYKFVSTAFTWPLMVGLGVVFIPLEDVASVFTIGFAVTCMSVVIAMAATGYFVGKLMKMYPVEACIVTACHSGLGGTGDVAILSASGRMALMPFAQISTRLGGAATVIGATALMHFFG</sequence>
<dbReference type="Proteomes" id="UP000198666">
    <property type="component" value="Unassembled WGS sequence"/>
</dbReference>
<reference evidence="4" key="1">
    <citation type="submission" date="2016-10" db="EMBL/GenBank/DDBJ databases">
        <authorList>
            <person name="Varghese N."/>
            <person name="Submissions S."/>
        </authorList>
    </citation>
    <scope>NUCLEOTIDE SEQUENCE [LARGE SCALE GENOMIC DNA]</scope>
    <source>
        <strain evidence="4">DSM 21620</strain>
    </source>
</reference>